<keyword evidence="1 2" id="KW-0597">Phosphoprotein</keyword>
<protein>
    <submittedName>
        <fullName evidence="4">Response regulator</fullName>
    </submittedName>
</protein>
<evidence type="ECO:0000256" key="2">
    <source>
        <dbReference type="PROSITE-ProRule" id="PRU00169"/>
    </source>
</evidence>
<proteinExistence type="predicted"/>
<dbReference type="InterPro" id="IPR011006">
    <property type="entry name" value="CheY-like_superfamily"/>
</dbReference>
<dbReference type="PANTHER" id="PTHR44591">
    <property type="entry name" value="STRESS RESPONSE REGULATOR PROTEIN 1"/>
    <property type="match status" value="1"/>
</dbReference>
<dbReference type="InterPro" id="IPR001789">
    <property type="entry name" value="Sig_transdc_resp-reg_receiver"/>
</dbReference>
<reference evidence="4" key="1">
    <citation type="journal article" date="2020" name="mSystems">
        <title>Genome- and Community-Level Interaction Insights into Carbon Utilization and Element Cycling Functions of Hydrothermarchaeota in Hydrothermal Sediment.</title>
        <authorList>
            <person name="Zhou Z."/>
            <person name="Liu Y."/>
            <person name="Xu W."/>
            <person name="Pan J."/>
            <person name="Luo Z.H."/>
            <person name="Li M."/>
        </authorList>
    </citation>
    <scope>NUCLEOTIDE SEQUENCE [LARGE SCALE GENOMIC DNA]</scope>
    <source>
        <strain evidence="4">SpSt-573</strain>
    </source>
</reference>
<dbReference type="EMBL" id="DSYK01000002">
    <property type="protein sequence ID" value="HGS20248.1"/>
    <property type="molecule type" value="Genomic_DNA"/>
</dbReference>
<dbReference type="SMART" id="SM00448">
    <property type="entry name" value="REC"/>
    <property type="match status" value="1"/>
</dbReference>
<accession>A0A7C4PK96</accession>
<dbReference type="SUPFAM" id="SSF52172">
    <property type="entry name" value="CheY-like"/>
    <property type="match status" value="1"/>
</dbReference>
<dbReference type="Gene3D" id="3.40.50.2300">
    <property type="match status" value="1"/>
</dbReference>
<comment type="caution">
    <text evidence="4">The sequence shown here is derived from an EMBL/GenBank/DDBJ whole genome shotgun (WGS) entry which is preliminary data.</text>
</comment>
<feature type="modified residue" description="4-aspartylphosphate" evidence="2">
    <location>
        <position position="344"/>
    </location>
</feature>
<evidence type="ECO:0000256" key="1">
    <source>
        <dbReference type="ARBA" id="ARBA00022553"/>
    </source>
</evidence>
<dbReference type="AlphaFoldDB" id="A0A7C4PK96"/>
<dbReference type="PROSITE" id="PS50110">
    <property type="entry name" value="RESPONSE_REGULATORY"/>
    <property type="match status" value="1"/>
</dbReference>
<organism evidence="4">
    <name type="scientific">Anaerolinea thermolimosa</name>
    <dbReference type="NCBI Taxonomy" id="229919"/>
    <lineage>
        <taxon>Bacteria</taxon>
        <taxon>Bacillati</taxon>
        <taxon>Chloroflexota</taxon>
        <taxon>Anaerolineae</taxon>
        <taxon>Anaerolineales</taxon>
        <taxon>Anaerolineaceae</taxon>
        <taxon>Anaerolinea</taxon>
    </lineage>
</organism>
<evidence type="ECO:0000313" key="4">
    <source>
        <dbReference type="EMBL" id="HGS20248.1"/>
    </source>
</evidence>
<name>A0A7C4PK96_9CHLR</name>
<dbReference type="PANTHER" id="PTHR44591:SF3">
    <property type="entry name" value="RESPONSE REGULATORY DOMAIN-CONTAINING PROTEIN"/>
    <property type="match status" value="1"/>
</dbReference>
<feature type="domain" description="Response regulatory" evidence="3">
    <location>
        <begin position="295"/>
        <end position="408"/>
    </location>
</feature>
<dbReference type="Pfam" id="PF00072">
    <property type="entry name" value="Response_reg"/>
    <property type="match status" value="1"/>
</dbReference>
<evidence type="ECO:0000259" key="3">
    <source>
        <dbReference type="PROSITE" id="PS50110"/>
    </source>
</evidence>
<dbReference type="InterPro" id="IPR050595">
    <property type="entry name" value="Bact_response_regulator"/>
</dbReference>
<dbReference type="GO" id="GO:0000160">
    <property type="term" value="P:phosphorelay signal transduction system"/>
    <property type="evidence" value="ECO:0007669"/>
    <property type="project" value="InterPro"/>
</dbReference>
<sequence length="411" mass="46332">MQESLAEFEFQLSAVLFHLYDPALRPPILVWKVIGHAPEEGIEVLQTAIIQSVEDLRPGEHVPKTARSWRIYHILFYRFVSNLTVDEVADKVGITPRHLRREQASAIHVLALNLWEKAQLPVPLELESSFEREEIVIEAMPEASVQSNPEVQLQKDLIALQESAPGVISDVKQVIESVIALMRRIPGGQVIEVDEVIISPQLKVGFHPSALRQVLWMIIRQIKQSHNASRLSIYCSQKNGTALIALIFSPVISLETQSLQLVEEILANQYGAIKVESIPGEKTAFRIELMNVDRTVLVVDDNPDIVHLYQRYLVGTPYHLQHITHGQELFDRIRDVSPDIIVLDVMLPDVDGWDLLTRLFENPDTRSIPVIVCSVVSDSDLALALGAQVCLTKPVQRSEFIRALNQVTYRA</sequence>
<gene>
    <name evidence="4" type="ORF">ENT37_00070</name>
</gene>